<dbReference type="PANTHER" id="PTHR45947">
    <property type="entry name" value="SULFOQUINOVOSYL TRANSFERASE SQD2"/>
    <property type="match status" value="1"/>
</dbReference>
<gene>
    <name evidence="4" type="ORF">CO058_02360</name>
</gene>
<dbReference type="PANTHER" id="PTHR45947:SF3">
    <property type="entry name" value="SULFOQUINOVOSYL TRANSFERASE SQD2"/>
    <property type="match status" value="1"/>
</dbReference>
<evidence type="ECO:0000259" key="2">
    <source>
        <dbReference type="Pfam" id="PF00534"/>
    </source>
</evidence>
<dbReference type="CDD" id="cd03801">
    <property type="entry name" value="GT4_PimA-like"/>
    <property type="match status" value="1"/>
</dbReference>
<name>A0A2M8ELT3_UNCKA</name>
<dbReference type="SUPFAM" id="SSF53756">
    <property type="entry name" value="UDP-Glycosyltransferase/glycogen phosphorylase"/>
    <property type="match status" value="1"/>
</dbReference>
<evidence type="ECO:0000256" key="1">
    <source>
        <dbReference type="SAM" id="Phobius"/>
    </source>
</evidence>
<comment type="caution">
    <text evidence="4">The sequence shown here is derived from an EMBL/GenBank/DDBJ whole genome shotgun (WGS) entry which is preliminary data.</text>
</comment>
<dbReference type="InterPro" id="IPR001296">
    <property type="entry name" value="Glyco_trans_1"/>
</dbReference>
<proteinExistence type="predicted"/>
<accession>A0A2M8ELT3</accession>
<dbReference type="Gene3D" id="3.40.50.2000">
    <property type="entry name" value="Glycogen Phosphorylase B"/>
    <property type="match status" value="2"/>
</dbReference>
<dbReference type="Proteomes" id="UP000229756">
    <property type="component" value="Unassembled WGS sequence"/>
</dbReference>
<organism evidence="4 5">
    <name type="scientific">candidate division WWE3 bacterium CG_4_9_14_0_2_um_filter_35_11</name>
    <dbReference type="NCBI Taxonomy" id="1975077"/>
    <lineage>
        <taxon>Bacteria</taxon>
        <taxon>Katanobacteria</taxon>
    </lineage>
</organism>
<feature type="domain" description="Glycosyl transferase family 1" evidence="2">
    <location>
        <begin position="192"/>
        <end position="343"/>
    </location>
</feature>
<feature type="transmembrane region" description="Helical" evidence="1">
    <location>
        <begin position="133"/>
        <end position="154"/>
    </location>
</feature>
<feature type="domain" description="Glycosyltransferase subfamily 4-like N-terminal" evidence="3">
    <location>
        <begin position="15"/>
        <end position="181"/>
    </location>
</feature>
<dbReference type="EMBL" id="PFSJ01000018">
    <property type="protein sequence ID" value="PJC23691.1"/>
    <property type="molecule type" value="Genomic_DNA"/>
</dbReference>
<evidence type="ECO:0000313" key="5">
    <source>
        <dbReference type="Proteomes" id="UP000229756"/>
    </source>
</evidence>
<keyword evidence="1" id="KW-0472">Membrane</keyword>
<dbReference type="GO" id="GO:0016757">
    <property type="term" value="F:glycosyltransferase activity"/>
    <property type="evidence" value="ECO:0007669"/>
    <property type="project" value="InterPro"/>
</dbReference>
<evidence type="ECO:0008006" key="6">
    <source>
        <dbReference type="Google" id="ProtNLM"/>
    </source>
</evidence>
<dbReference type="AlphaFoldDB" id="A0A2M8ELT3"/>
<evidence type="ECO:0000259" key="3">
    <source>
        <dbReference type="Pfam" id="PF13439"/>
    </source>
</evidence>
<reference evidence="5" key="1">
    <citation type="submission" date="2017-09" db="EMBL/GenBank/DDBJ databases">
        <title>Depth-based differentiation of microbial function through sediment-hosted aquifers and enrichment of novel symbionts in the deep terrestrial subsurface.</title>
        <authorList>
            <person name="Probst A.J."/>
            <person name="Ladd B."/>
            <person name="Jarett J.K."/>
            <person name="Geller-Mcgrath D.E."/>
            <person name="Sieber C.M.K."/>
            <person name="Emerson J.B."/>
            <person name="Anantharaman K."/>
            <person name="Thomas B.C."/>
            <person name="Malmstrom R."/>
            <person name="Stieglmeier M."/>
            <person name="Klingl A."/>
            <person name="Woyke T."/>
            <person name="Ryan C.M."/>
            <person name="Banfield J.F."/>
        </authorList>
    </citation>
    <scope>NUCLEOTIDE SEQUENCE [LARGE SCALE GENOMIC DNA]</scope>
</reference>
<sequence length="375" mass="42124">MNKKRLLMCYHSSEYGGVEKQILDIIKGLSEKIEIIVVCPEGPMVKEYLSGGAIKHIALSPRHEADLQYALQIRQLIILEKIDIVHSHELLTGSLATFGGWLASFRKPVKRIYHVHTPFSWWRHNFLKSLPALFINTFVNFIVGNIFATDVLALTPSIKRHRIFNEFISPTKIRVLPNGIENEYFSFSQLQRNSFRKKWRIPVDTFVIGNISRFTKEKGHEVLINAFSQIKKQNPGKNMLLLLAGGGILLNEIKSLSKNLGIYESVIFTDQFLESDKIGILSSIDLFVFPSYAEGFGIAILESMSMGIPTVASNLPVLKDVGGDAVIYAKTGDPSDFAAKMRAIPDVSSGVALLKRAEVFSMRNFIKNYSGLYNL</sequence>
<dbReference type="Pfam" id="PF00534">
    <property type="entry name" value="Glycos_transf_1"/>
    <property type="match status" value="1"/>
</dbReference>
<keyword evidence="1" id="KW-0812">Transmembrane</keyword>
<protein>
    <recommendedName>
        <fullName evidence="6">Glycosyltransferase family 1 protein</fullName>
    </recommendedName>
</protein>
<dbReference type="Pfam" id="PF13439">
    <property type="entry name" value="Glyco_transf_4"/>
    <property type="match status" value="1"/>
</dbReference>
<evidence type="ECO:0000313" key="4">
    <source>
        <dbReference type="EMBL" id="PJC23691.1"/>
    </source>
</evidence>
<keyword evidence="1" id="KW-1133">Transmembrane helix</keyword>
<dbReference type="InterPro" id="IPR050194">
    <property type="entry name" value="Glycosyltransferase_grp1"/>
</dbReference>
<dbReference type="InterPro" id="IPR028098">
    <property type="entry name" value="Glyco_trans_4-like_N"/>
</dbReference>